<protein>
    <submittedName>
        <fullName evidence="4">Uncharacterized protein</fullName>
    </submittedName>
</protein>
<dbReference type="EMBL" id="JARQWQ010000003">
    <property type="protein sequence ID" value="KAK2572894.1"/>
    <property type="molecule type" value="Genomic_DNA"/>
</dbReference>
<feature type="signal peptide" evidence="3">
    <location>
        <begin position="1"/>
        <end position="19"/>
    </location>
</feature>
<keyword evidence="3" id="KW-0732">Signal</keyword>
<reference evidence="4" key="2">
    <citation type="journal article" date="2023" name="Science">
        <title>Genomic signatures of disease resistance in endangered staghorn corals.</title>
        <authorList>
            <person name="Vollmer S.V."/>
            <person name="Selwyn J.D."/>
            <person name="Despard B.A."/>
            <person name="Roesel C.L."/>
        </authorList>
    </citation>
    <scope>NUCLEOTIDE SEQUENCE</scope>
    <source>
        <strain evidence="4">K2</strain>
    </source>
</reference>
<accession>A0AAD9R4D4</accession>
<keyword evidence="5" id="KW-1185">Reference proteome</keyword>
<proteinExistence type="predicted"/>
<dbReference type="Proteomes" id="UP001249851">
    <property type="component" value="Unassembled WGS sequence"/>
</dbReference>
<evidence type="ECO:0000313" key="4">
    <source>
        <dbReference type="EMBL" id="KAK2572894.1"/>
    </source>
</evidence>
<keyword evidence="2" id="KW-0472">Membrane</keyword>
<dbReference type="AlphaFoldDB" id="A0AAD9R4D4"/>
<reference evidence="4" key="1">
    <citation type="journal article" date="2023" name="G3 (Bethesda)">
        <title>Whole genome assembly and annotation of the endangered Caribbean coral Acropora cervicornis.</title>
        <authorList>
            <person name="Selwyn J.D."/>
            <person name="Vollmer S.V."/>
        </authorList>
    </citation>
    <scope>NUCLEOTIDE SEQUENCE</scope>
    <source>
        <strain evidence="4">K2</strain>
    </source>
</reference>
<gene>
    <name evidence="4" type="ORF">P5673_001902</name>
</gene>
<keyword evidence="2" id="KW-0812">Transmembrane</keyword>
<keyword evidence="2" id="KW-1133">Transmembrane helix</keyword>
<feature type="chain" id="PRO_5041956435" evidence="3">
    <location>
        <begin position="20"/>
        <end position="203"/>
    </location>
</feature>
<comment type="caution">
    <text evidence="4">The sequence shown here is derived from an EMBL/GenBank/DDBJ whole genome shotgun (WGS) entry which is preliminary data.</text>
</comment>
<feature type="region of interest" description="Disordered" evidence="1">
    <location>
        <begin position="137"/>
        <end position="169"/>
    </location>
</feature>
<evidence type="ECO:0000256" key="1">
    <source>
        <dbReference type="SAM" id="MobiDB-lite"/>
    </source>
</evidence>
<sequence>MAIIYQGIILLFVFSLASAQTSPPNPECRGMNTAARHLQTGIKLIPSPQKSAKCNPNKQCSGVTCKWSSKSSGLLEVDLQYCRHPVKYHVLFKDSDLNIDRNFTIGENHKETLYRFNASVDHYKPCTYTPPPTTFISSRPHPHYPGNGPSSDPLAQGYSRKGKDKSSKDLSTGAIIGICAAGLFVILIVIGAAVYWKKYHRRL</sequence>
<organism evidence="4 5">
    <name type="scientific">Acropora cervicornis</name>
    <name type="common">Staghorn coral</name>
    <dbReference type="NCBI Taxonomy" id="6130"/>
    <lineage>
        <taxon>Eukaryota</taxon>
        <taxon>Metazoa</taxon>
        <taxon>Cnidaria</taxon>
        <taxon>Anthozoa</taxon>
        <taxon>Hexacorallia</taxon>
        <taxon>Scleractinia</taxon>
        <taxon>Astrocoeniina</taxon>
        <taxon>Acroporidae</taxon>
        <taxon>Acropora</taxon>
    </lineage>
</organism>
<name>A0AAD9R4D4_ACRCE</name>
<evidence type="ECO:0000256" key="3">
    <source>
        <dbReference type="SAM" id="SignalP"/>
    </source>
</evidence>
<evidence type="ECO:0000256" key="2">
    <source>
        <dbReference type="SAM" id="Phobius"/>
    </source>
</evidence>
<evidence type="ECO:0000313" key="5">
    <source>
        <dbReference type="Proteomes" id="UP001249851"/>
    </source>
</evidence>
<feature type="transmembrane region" description="Helical" evidence="2">
    <location>
        <begin position="174"/>
        <end position="196"/>
    </location>
</feature>